<protein>
    <submittedName>
        <fullName evidence="1">Uncharacterized protein</fullName>
    </submittedName>
</protein>
<proteinExistence type="predicted"/>
<sequence>MPQKYCNGQMGETHTAGVFSTLITDALFFGRPDCKNSPQSHIVKVYDAGLDESGVFHSAEWHVGDGSSDGIREAWLRFFIWVDSFRVFWLG</sequence>
<name>A0A8X6V8V5_TRICX</name>
<keyword evidence="2" id="KW-1185">Reference proteome</keyword>
<gene>
    <name evidence="1" type="ORF">TNCV_1077201</name>
</gene>
<evidence type="ECO:0000313" key="1">
    <source>
        <dbReference type="EMBL" id="GFX97349.1"/>
    </source>
</evidence>
<reference evidence="1" key="1">
    <citation type="submission" date="2020-08" db="EMBL/GenBank/DDBJ databases">
        <title>Multicomponent nature underlies the extraordinary mechanical properties of spider dragline silk.</title>
        <authorList>
            <person name="Kono N."/>
            <person name="Nakamura H."/>
            <person name="Mori M."/>
            <person name="Yoshida Y."/>
            <person name="Ohtoshi R."/>
            <person name="Malay A.D."/>
            <person name="Moran D.A.P."/>
            <person name="Tomita M."/>
            <person name="Numata K."/>
            <person name="Arakawa K."/>
        </authorList>
    </citation>
    <scope>NUCLEOTIDE SEQUENCE</scope>
</reference>
<dbReference type="Proteomes" id="UP000887159">
    <property type="component" value="Unassembled WGS sequence"/>
</dbReference>
<dbReference type="EMBL" id="BMAU01021197">
    <property type="protein sequence ID" value="GFX97349.1"/>
    <property type="molecule type" value="Genomic_DNA"/>
</dbReference>
<comment type="caution">
    <text evidence="1">The sequence shown here is derived from an EMBL/GenBank/DDBJ whole genome shotgun (WGS) entry which is preliminary data.</text>
</comment>
<organism evidence="1 2">
    <name type="scientific">Trichonephila clavipes</name>
    <name type="common">Golden silk orbweaver</name>
    <name type="synonym">Nephila clavipes</name>
    <dbReference type="NCBI Taxonomy" id="2585209"/>
    <lineage>
        <taxon>Eukaryota</taxon>
        <taxon>Metazoa</taxon>
        <taxon>Ecdysozoa</taxon>
        <taxon>Arthropoda</taxon>
        <taxon>Chelicerata</taxon>
        <taxon>Arachnida</taxon>
        <taxon>Araneae</taxon>
        <taxon>Araneomorphae</taxon>
        <taxon>Entelegynae</taxon>
        <taxon>Araneoidea</taxon>
        <taxon>Nephilidae</taxon>
        <taxon>Trichonephila</taxon>
    </lineage>
</organism>
<evidence type="ECO:0000313" key="2">
    <source>
        <dbReference type="Proteomes" id="UP000887159"/>
    </source>
</evidence>
<accession>A0A8X6V8V5</accession>
<dbReference type="AlphaFoldDB" id="A0A8X6V8V5"/>